<evidence type="ECO:0000313" key="2">
    <source>
        <dbReference type="Proteomes" id="UP000886520"/>
    </source>
</evidence>
<keyword evidence="2" id="KW-1185">Reference proteome</keyword>
<comment type="caution">
    <text evidence="1">The sequence shown here is derived from an EMBL/GenBank/DDBJ whole genome shotgun (WGS) entry which is preliminary data.</text>
</comment>
<proteinExistence type="predicted"/>
<organism evidence="1 2">
    <name type="scientific">Adiantum capillus-veneris</name>
    <name type="common">Maidenhair fern</name>
    <dbReference type="NCBI Taxonomy" id="13818"/>
    <lineage>
        <taxon>Eukaryota</taxon>
        <taxon>Viridiplantae</taxon>
        <taxon>Streptophyta</taxon>
        <taxon>Embryophyta</taxon>
        <taxon>Tracheophyta</taxon>
        <taxon>Polypodiopsida</taxon>
        <taxon>Polypodiidae</taxon>
        <taxon>Polypodiales</taxon>
        <taxon>Pteridineae</taxon>
        <taxon>Pteridaceae</taxon>
        <taxon>Vittarioideae</taxon>
        <taxon>Adiantum</taxon>
    </lineage>
</organism>
<evidence type="ECO:0000313" key="1">
    <source>
        <dbReference type="EMBL" id="KAI5083302.1"/>
    </source>
</evidence>
<name>A0A9D4ZRW0_ADICA</name>
<dbReference type="PANTHER" id="PTHR33874">
    <property type="entry name" value="RING FINGER PROTEIN"/>
    <property type="match status" value="1"/>
</dbReference>
<sequence length="233" mass="26088">MSETAISGSRRNEAEEEAVAGCAELAVGGQQEEFDDRERFCAVLDLYEQALQDLRMFARKRSVNKHMDDDQLYSRLEAKIASPDFLETLGSIHMAPAKISQETQDDQSSWDFINEKDWSSSDLEDSRNSLKLESYVVVNQEDIVDGMACFMAKYVSSLPQLKDLSPKQLQTALKKVLGASRKGRLRRLWSGSKLLYTAASWGATAVSLYNNPIVAQAASKAFWTSIQLVTKFV</sequence>
<dbReference type="AlphaFoldDB" id="A0A9D4ZRW0"/>
<dbReference type="PANTHER" id="PTHR33874:SF1">
    <property type="entry name" value="RING FINGER PROTEIN"/>
    <property type="match status" value="1"/>
</dbReference>
<gene>
    <name evidence="1" type="ORF">GOP47_0003045</name>
</gene>
<dbReference type="OrthoDB" id="2014733at2759"/>
<dbReference type="EMBL" id="JABFUD020000002">
    <property type="protein sequence ID" value="KAI5083302.1"/>
    <property type="molecule type" value="Genomic_DNA"/>
</dbReference>
<dbReference type="Proteomes" id="UP000886520">
    <property type="component" value="Chromosome 3"/>
</dbReference>
<reference evidence="1" key="1">
    <citation type="submission" date="2021-01" db="EMBL/GenBank/DDBJ databases">
        <title>Adiantum capillus-veneris genome.</title>
        <authorList>
            <person name="Fang Y."/>
            <person name="Liao Q."/>
        </authorList>
    </citation>
    <scope>NUCLEOTIDE SEQUENCE</scope>
    <source>
        <strain evidence="1">H3</strain>
        <tissue evidence="1">Leaf</tissue>
    </source>
</reference>
<accession>A0A9D4ZRW0</accession>
<protein>
    <submittedName>
        <fullName evidence="1">Uncharacterized protein</fullName>
    </submittedName>
</protein>